<sequence>MYFEREETGFSL</sequence>
<protein>
    <submittedName>
        <fullName evidence="1">Uncharacterized protein</fullName>
    </submittedName>
</protein>
<organism evidence="1">
    <name type="scientific">Arundo donax</name>
    <name type="common">Giant reed</name>
    <name type="synonym">Donax arundinaceus</name>
    <dbReference type="NCBI Taxonomy" id="35708"/>
    <lineage>
        <taxon>Eukaryota</taxon>
        <taxon>Viridiplantae</taxon>
        <taxon>Streptophyta</taxon>
        <taxon>Embryophyta</taxon>
        <taxon>Tracheophyta</taxon>
        <taxon>Spermatophyta</taxon>
        <taxon>Magnoliopsida</taxon>
        <taxon>Liliopsida</taxon>
        <taxon>Poales</taxon>
        <taxon>Poaceae</taxon>
        <taxon>PACMAD clade</taxon>
        <taxon>Arundinoideae</taxon>
        <taxon>Arundineae</taxon>
        <taxon>Arundo</taxon>
    </lineage>
</organism>
<accession>A0A0A9C3F5</accession>
<reference evidence="1" key="1">
    <citation type="submission" date="2014-09" db="EMBL/GenBank/DDBJ databases">
        <authorList>
            <person name="Magalhaes I.L.F."/>
            <person name="Oliveira U."/>
            <person name="Santos F.R."/>
            <person name="Vidigal T.H.D.A."/>
            <person name="Brescovit A.D."/>
            <person name="Santos A.J."/>
        </authorList>
    </citation>
    <scope>NUCLEOTIDE SEQUENCE</scope>
    <source>
        <tissue evidence="1">Shoot tissue taken approximately 20 cm above the soil surface</tissue>
    </source>
</reference>
<name>A0A0A9C3F5_ARUDO</name>
<reference evidence="1" key="2">
    <citation type="journal article" date="2015" name="Data Brief">
        <title>Shoot transcriptome of the giant reed, Arundo donax.</title>
        <authorList>
            <person name="Barrero R.A."/>
            <person name="Guerrero F.D."/>
            <person name="Moolhuijzen P."/>
            <person name="Goolsby J.A."/>
            <person name="Tidwell J."/>
            <person name="Bellgard S.E."/>
            <person name="Bellgard M.I."/>
        </authorList>
    </citation>
    <scope>NUCLEOTIDE SEQUENCE</scope>
    <source>
        <tissue evidence="1">Shoot tissue taken approximately 20 cm above the soil surface</tissue>
    </source>
</reference>
<proteinExistence type="predicted"/>
<dbReference type="EMBL" id="GBRH01229970">
    <property type="protein sequence ID" value="JAD67925.1"/>
    <property type="molecule type" value="Transcribed_RNA"/>
</dbReference>
<evidence type="ECO:0000313" key="1">
    <source>
        <dbReference type="EMBL" id="JAD67925.1"/>
    </source>
</evidence>